<dbReference type="PANTHER" id="PTHR30097:SF4">
    <property type="entry name" value="SLR6042 PROTEIN"/>
    <property type="match status" value="1"/>
</dbReference>
<dbReference type="GO" id="GO:0030313">
    <property type="term" value="C:cell envelope"/>
    <property type="evidence" value="ECO:0007669"/>
    <property type="project" value="TreeGrafter"/>
</dbReference>
<dbReference type="GO" id="GO:0015679">
    <property type="term" value="P:plasma membrane copper ion transport"/>
    <property type="evidence" value="ECO:0007669"/>
    <property type="project" value="TreeGrafter"/>
</dbReference>
<dbReference type="EMBL" id="SJPW01000004">
    <property type="protein sequence ID" value="TWU54638.1"/>
    <property type="molecule type" value="Genomic_DNA"/>
</dbReference>
<gene>
    <name evidence="3" type="ORF">Poly51_33570</name>
</gene>
<feature type="region of interest" description="Disordered" evidence="2">
    <location>
        <begin position="245"/>
        <end position="280"/>
    </location>
</feature>
<evidence type="ECO:0000256" key="2">
    <source>
        <dbReference type="SAM" id="MobiDB-lite"/>
    </source>
</evidence>
<keyword evidence="1" id="KW-0813">Transport</keyword>
<dbReference type="InterPro" id="IPR051909">
    <property type="entry name" value="MFP_Cation_Efflux"/>
</dbReference>
<evidence type="ECO:0000256" key="1">
    <source>
        <dbReference type="ARBA" id="ARBA00022448"/>
    </source>
</evidence>
<comment type="caution">
    <text evidence="3">The sequence shown here is derived from an EMBL/GenBank/DDBJ whole genome shotgun (WGS) entry which is preliminary data.</text>
</comment>
<dbReference type="GO" id="GO:0060003">
    <property type="term" value="P:copper ion export"/>
    <property type="evidence" value="ECO:0007669"/>
    <property type="project" value="TreeGrafter"/>
</dbReference>
<dbReference type="AlphaFoldDB" id="A0A5C6EZT7"/>
<proteinExistence type="predicted"/>
<evidence type="ECO:0000313" key="3">
    <source>
        <dbReference type="EMBL" id="TWU54638.1"/>
    </source>
</evidence>
<organism evidence="3 4">
    <name type="scientific">Rubripirellula tenax</name>
    <dbReference type="NCBI Taxonomy" id="2528015"/>
    <lineage>
        <taxon>Bacteria</taxon>
        <taxon>Pseudomonadati</taxon>
        <taxon>Planctomycetota</taxon>
        <taxon>Planctomycetia</taxon>
        <taxon>Pirellulales</taxon>
        <taxon>Pirellulaceae</taxon>
        <taxon>Rubripirellula</taxon>
    </lineage>
</organism>
<reference evidence="3 4" key="1">
    <citation type="submission" date="2019-02" db="EMBL/GenBank/DDBJ databases">
        <title>Deep-cultivation of Planctomycetes and their phenomic and genomic characterization uncovers novel biology.</title>
        <authorList>
            <person name="Wiegand S."/>
            <person name="Jogler M."/>
            <person name="Boedeker C."/>
            <person name="Pinto D."/>
            <person name="Vollmers J."/>
            <person name="Rivas-Marin E."/>
            <person name="Kohn T."/>
            <person name="Peeters S.H."/>
            <person name="Heuer A."/>
            <person name="Rast P."/>
            <person name="Oberbeckmann S."/>
            <person name="Bunk B."/>
            <person name="Jeske O."/>
            <person name="Meyerdierks A."/>
            <person name="Storesund J.E."/>
            <person name="Kallscheuer N."/>
            <person name="Luecker S."/>
            <person name="Lage O.M."/>
            <person name="Pohl T."/>
            <person name="Merkel B.J."/>
            <person name="Hornburger P."/>
            <person name="Mueller R.-W."/>
            <person name="Bruemmer F."/>
            <person name="Labrenz M."/>
            <person name="Spormann A.M."/>
            <person name="Op Den Camp H."/>
            <person name="Overmann J."/>
            <person name="Amann R."/>
            <person name="Jetten M.S.M."/>
            <person name="Mascher T."/>
            <person name="Medema M.H."/>
            <person name="Devos D.P."/>
            <person name="Kaster A.-K."/>
            <person name="Ovreas L."/>
            <person name="Rohde M."/>
            <person name="Galperin M.Y."/>
            <person name="Jogler C."/>
        </authorList>
    </citation>
    <scope>NUCLEOTIDE SEQUENCE [LARGE SCALE GENOMIC DNA]</scope>
    <source>
        <strain evidence="3 4">Poly51</strain>
    </source>
</reference>
<protein>
    <submittedName>
        <fullName evidence="3">Uncharacterized protein</fullName>
    </submittedName>
</protein>
<dbReference type="Proteomes" id="UP000318288">
    <property type="component" value="Unassembled WGS sequence"/>
</dbReference>
<accession>A0A5C6EZT7</accession>
<keyword evidence="4" id="KW-1185">Reference proteome</keyword>
<dbReference type="PANTHER" id="PTHR30097">
    <property type="entry name" value="CATION EFFLUX SYSTEM PROTEIN CUSB"/>
    <property type="match status" value="1"/>
</dbReference>
<evidence type="ECO:0000313" key="4">
    <source>
        <dbReference type="Proteomes" id="UP000318288"/>
    </source>
</evidence>
<sequence>MVDTRREIAEIVREVANAVRSNRSSTEFFSLLADRTLRAMAAEGVVFWRRSEHTDSLAYRCVHRLGRVTDQTLPTASRPAHERLLVEIGRSGAPAVVPSTPGASDPDFPSNPADVPTALVPIHCDASQSDADYLFQVFLEPGGGVATQRGYLRFVVQMADLAGEYLRAEQLRSLLARQRLATQVDEATSKMHALTGAEELAEFIADSAVDVFGFDRVGIVRLDGPSPKRSPSLIAVSHVPSIDQRSSAADQVRRAATTPVDADGSRWFDAGSQPPQKQNVESNSIVVRVVAGQPDDHTGKYRIVGLSQTKKESLDVDAIRDSVTRFATHCDLAMQNVVRTEQSSSRWLPKFISADRTSTSVRRAFKVGGVCLVLATVAAIPVPLVVDAPAIVRPADSQMVCATRDAVVQSIAVAHGQAVKRGQVLLTMSDPSLDDQILALDGNLAVLSEKRNRLNDAMMKVSVSGQDRAQSIQNERLIVSGEIQSITDQRDALRRTRESLAVHADRDGIVDAWQVESRLQSRPVNRGDGLMRVIAADSGWIVEARVPQNRIAQLKPLLENSSAIDRAHVSFDSDPGHVIAASLIQLGPSVVAENDPLPATAAMLRLEDVASDEIRNQTTCGDVAGAPARVMFKCGYRPIVYVMFQDLIHSIRSTASLYFFGHRTNTGDAA</sequence>
<name>A0A5C6EZT7_9BACT</name>